<dbReference type="PANTHER" id="PTHR41309:SF2">
    <property type="entry name" value="MEMBRANE PROTEIN"/>
    <property type="match status" value="1"/>
</dbReference>
<dbReference type="InterPro" id="IPR025699">
    <property type="entry name" value="ABC2_memb-like"/>
</dbReference>
<protein>
    <submittedName>
        <fullName evidence="2">ABC-2 transporter permease</fullName>
    </submittedName>
</protein>
<comment type="caution">
    <text evidence="2">The sequence shown here is derived from an EMBL/GenBank/DDBJ whole genome shotgun (WGS) entry which is preliminary data.</text>
</comment>
<feature type="transmembrane region" description="Helical" evidence="1">
    <location>
        <begin position="152"/>
        <end position="171"/>
    </location>
</feature>
<dbReference type="AlphaFoldDB" id="A0A9D1KWR3"/>
<accession>A0A9D1KWR3</accession>
<name>A0A9D1KWR3_9FIRM</name>
<dbReference type="PANTHER" id="PTHR41309">
    <property type="entry name" value="MEMBRANE PROTEIN-RELATED"/>
    <property type="match status" value="1"/>
</dbReference>
<keyword evidence="1" id="KW-1133">Transmembrane helix</keyword>
<reference evidence="2" key="1">
    <citation type="submission" date="2020-10" db="EMBL/GenBank/DDBJ databases">
        <authorList>
            <person name="Gilroy R."/>
        </authorList>
    </citation>
    <scope>NUCLEOTIDE SEQUENCE</scope>
    <source>
        <strain evidence="2">CHK187-14744</strain>
    </source>
</reference>
<evidence type="ECO:0000256" key="1">
    <source>
        <dbReference type="SAM" id="Phobius"/>
    </source>
</evidence>
<gene>
    <name evidence="2" type="ORF">IAB63_00260</name>
</gene>
<dbReference type="Pfam" id="PF13346">
    <property type="entry name" value="ABC2_membrane_5"/>
    <property type="match status" value="1"/>
</dbReference>
<reference evidence="2" key="2">
    <citation type="journal article" date="2021" name="PeerJ">
        <title>Extensive microbial diversity within the chicken gut microbiome revealed by metagenomics and culture.</title>
        <authorList>
            <person name="Gilroy R."/>
            <person name="Ravi A."/>
            <person name="Getino M."/>
            <person name="Pursley I."/>
            <person name="Horton D.L."/>
            <person name="Alikhan N.F."/>
            <person name="Baker D."/>
            <person name="Gharbi K."/>
            <person name="Hall N."/>
            <person name="Watson M."/>
            <person name="Adriaenssens E.M."/>
            <person name="Foster-Nyarko E."/>
            <person name="Jarju S."/>
            <person name="Secka A."/>
            <person name="Antonio M."/>
            <person name="Oren A."/>
            <person name="Chaudhuri R.R."/>
            <person name="La Ragione R."/>
            <person name="Hildebrand F."/>
            <person name="Pallen M.J."/>
        </authorList>
    </citation>
    <scope>NUCLEOTIDE SEQUENCE</scope>
    <source>
        <strain evidence="2">CHK187-14744</strain>
    </source>
</reference>
<organism evidence="2 3">
    <name type="scientific">Candidatus Onthocola gallistercoris</name>
    <dbReference type="NCBI Taxonomy" id="2840876"/>
    <lineage>
        <taxon>Bacteria</taxon>
        <taxon>Bacillati</taxon>
        <taxon>Bacillota</taxon>
        <taxon>Bacilli</taxon>
        <taxon>Candidatus Onthocola</taxon>
    </lineage>
</organism>
<dbReference type="EMBL" id="DVLT01000001">
    <property type="protein sequence ID" value="HIU01670.1"/>
    <property type="molecule type" value="Genomic_DNA"/>
</dbReference>
<evidence type="ECO:0000313" key="2">
    <source>
        <dbReference type="EMBL" id="HIU01670.1"/>
    </source>
</evidence>
<keyword evidence="1" id="KW-0812">Transmembrane</keyword>
<sequence length="218" mass="24281">MKGLILKDLYNLKAYAKQYILTLLMFAFIGFVIGSSAYSQGLVTLYLCMMPVTAFSLDESSHWDRYALTMPIGRKDLVAAKYVMVLITIGSAFILSGIMTVVIRFRMGESTDMQGWMADGLSLAIILIYGLLFCSVLLPFSFKFGAERARMIIILIVLIPVAAIFLISHLVDLDRIDLGALLAGINPLFILAAVVLVTFILFGISYMISCRIYEKKEF</sequence>
<feature type="transmembrane region" description="Helical" evidence="1">
    <location>
        <begin position="82"/>
        <end position="103"/>
    </location>
</feature>
<feature type="transmembrane region" description="Helical" evidence="1">
    <location>
        <begin position="123"/>
        <end position="140"/>
    </location>
</feature>
<feature type="transmembrane region" description="Helical" evidence="1">
    <location>
        <begin position="20"/>
        <end position="38"/>
    </location>
</feature>
<evidence type="ECO:0000313" key="3">
    <source>
        <dbReference type="Proteomes" id="UP000824164"/>
    </source>
</evidence>
<dbReference type="Proteomes" id="UP000824164">
    <property type="component" value="Unassembled WGS sequence"/>
</dbReference>
<proteinExistence type="predicted"/>
<keyword evidence="1" id="KW-0472">Membrane</keyword>
<feature type="transmembrane region" description="Helical" evidence="1">
    <location>
        <begin position="183"/>
        <end position="208"/>
    </location>
</feature>